<dbReference type="Proteomes" id="UP000001941">
    <property type="component" value="Chromosome"/>
</dbReference>
<keyword evidence="2" id="KW-0255">Endonuclease</keyword>
<keyword evidence="3" id="KW-1185">Reference proteome</keyword>
<feature type="domain" description="HNH nuclease" evidence="1">
    <location>
        <begin position="61"/>
        <end position="111"/>
    </location>
</feature>
<proteinExistence type="predicted"/>
<keyword evidence="2" id="KW-0540">Nuclease</keyword>
<dbReference type="GO" id="GO:0003676">
    <property type="term" value="F:nucleic acid binding"/>
    <property type="evidence" value="ECO:0007669"/>
    <property type="project" value="InterPro"/>
</dbReference>
<dbReference type="AlphaFoldDB" id="Q2FQI6"/>
<dbReference type="GO" id="GO:0004519">
    <property type="term" value="F:endonuclease activity"/>
    <property type="evidence" value="ECO:0007669"/>
    <property type="project" value="UniProtKB-KW"/>
</dbReference>
<dbReference type="InterPro" id="IPR052892">
    <property type="entry name" value="NA-targeting_endonuclease"/>
</dbReference>
<sequence>MNQSGESVLNHTGLCRWCEMPLDSEHSFDSCCSSQCRDLFYSWVEQEHASIRGRRPQYWNVIRRQILERDGYRCQICGEQRDLSVHHIIPLSEGGDSTASNLRVLCHSCHQQAHGKRAVRDRTKKRFRIRIRYKPMFVPAVLACEWLWQDHRYCCYEMADDRV</sequence>
<dbReference type="InParanoid" id="Q2FQI6"/>
<dbReference type="OrthoDB" id="116906at2157"/>
<gene>
    <name evidence="2" type="ordered locus">Mhun_1686</name>
</gene>
<dbReference type="CDD" id="cd00085">
    <property type="entry name" value="HNHc"/>
    <property type="match status" value="1"/>
</dbReference>
<protein>
    <submittedName>
        <fullName evidence="2">HNH endonuclease</fullName>
    </submittedName>
</protein>
<evidence type="ECO:0000313" key="3">
    <source>
        <dbReference type="Proteomes" id="UP000001941"/>
    </source>
</evidence>
<dbReference type="RefSeq" id="WP_011448677.1">
    <property type="nucleotide sequence ID" value="NC_007796.1"/>
</dbReference>
<dbReference type="Pfam" id="PF01844">
    <property type="entry name" value="HNH"/>
    <property type="match status" value="1"/>
</dbReference>
<evidence type="ECO:0000259" key="1">
    <source>
        <dbReference type="SMART" id="SM00507"/>
    </source>
</evidence>
<dbReference type="EMBL" id="CP000254">
    <property type="protein sequence ID" value="ABD41412.1"/>
    <property type="molecule type" value="Genomic_DNA"/>
</dbReference>
<name>Q2FQI6_METHJ</name>
<dbReference type="Gene3D" id="1.10.30.50">
    <property type="match status" value="1"/>
</dbReference>
<dbReference type="HOGENOM" id="CLU_1623469_0_0_2"/>
<dbReference type="SMART" id="SM00507">
    <property type="entry name" value="HNHc"/>
    <property type="match status" value="1"/>
</dbReference>
<accession>Q2FQI6</accession>
<dbReference type="eggNOG" id="arCOG03898">
    <property type="taxonomic scope" value="Archaea"/>
</dbReference>
<keyword evidence="2" id="KW-0378">Hydrolase</keyword>
<dbReference type="InterPro" id="IPR003615">
    <property type="entry name" value="HNH_nuc"/>
</dbReference>
<evidence type="ECO:0000313" key="2">
    <source>
        <dbReference type="EMBL" id="ABD41412.1"/>
    </source>
</evidence>
<dbReference type="STRING" id="323259.Mhun_1686"/>
<dbReference type="GO" id="GO:0008270">
    <property type="term" value="F:zinc ion binding"/>
    <property type="evidence" value="ECO:0007669"/>
    <property type="project" value="InterPro"/>
</dbReference>
<dbReference type="PANTHER" id="PTHR33877">
    <property type="entry name" value="SLL1193 PROTEIN"/>
    <property type="match status" value="1"/>
</dbReference>
<dbReference type="EnsemblBacteria" id="ABD41412">
    <property type="protein sequence ID" value="ABD41412"/>
    <property type="gene ID" value="Mhun_1686"/>
</dbReference>
<dbReference type="KEGG" id="mhu:Mhun_1686"/>
<reference evidence="3" key="1">
    <citation type="journal article" date="2016" name="Stand. Genomic Sci.">
        <title>Complete genome sequence of Methanospirillum hungatei type strain JF1.</title>
        <authorList>
            <person name="Gunsalus R.P."/>
            <person name="Cook L.E."/>
            <person name="Crable B."/>
            <person name="Rohlin L."/>
            <person name="McDonald E."/>
            <person name="Mouttaki H."/>
            <person name="Sieber J.R."/>
            <person name="Poweleit N."/>
            <person name="Zhou H."/>
            <person name="Lapidus A.L."/>
            <person name="Daligault H.E."/>
            <person name="Land M."/>
            <person name="Gilna P."/>
            <person name="Ivanova N."/>
            <person name="Kyrpides N."/>
            <person name="Culley D.E."/>
            <person name="McInerney M.J."/>
        </authorList>
    </citation>
    <scope>NUCLEOTIDE SEQUENCE [LARGE SCALE GENOMIC DNA]</scope>
    <source>
        <strain evidence="3">ATCC 27890 / DSM 864 / NBRC 100397 / JF-1</strain>
    </source>
</reference>
<organism evidence="2 3">
    <name type="scientific">Methanospirillum hungatei JF-1 (strain ATCC 27890 / DSM 864 / NBRC 100397 / JF-1)</name>
    <dbReference type="NCBI Taxonomy" id="323259"/>
    <lineage>
        <taxon>Archaea</taxon>
        <taxon>Methanobacteriati</taxon>
        <taxon>Methanobacteriota</taxon>
        <taxon>Stenosarchaea group</taxon>
        <taxon>Methanomicrobia</taxon>
        <taxon>Methanomicrobiales</taxon>
        <taxon>Methanospirillaceae</taxon>
        <taxon>Methanospirillum</taxon>
    </lineage>
</organism>
<dbReference type="PANTHER" id="PTHR33877:SF2">
    <property type="entry name" value="OS07G0170200 PROTEIN"/>
    <property type="match status" value="1"/>
</dbReference>
<dbReference type="InterPro" id="IPR002711">
    <property type="entry name" value="HNH"/>
</dbReference>
<dbReference type="GeneID" id="24783612"/>